<reference evidence="1 2" key="1">
    <citation type="submission" date="2014-09" db="EMBL/GenBank/DDBJ databases">
        <title>Draft genome sequence of Streptomyces natalensis ATCC 27448, producer of the antifungal pimaricin.</title>
        <authorList>
            <person name="Mendes M.V."/>
            <person name="Beites T."/>
            <person name="Pires S."/>
            <person name="Santos C.L."/>
            <person name="Moradas-Ferreira P."/>
        </authorList>
    </citation>
    <scope>NUCLEOTIDE SEQUENCE [LARGE SCALE GENOMIC DNA]</scope>
    <source>
        <strain evidence="1 2">ATCC 27448</strain>
    </source>
</reference>
<name>A0A0D7CSE7_9ACTN</name>
<dbReference type="EMBL" id="JRKI01000003">
    <property type="protein sequence ID" value="KIZ19179.1"/>
    <property type="molecule type" value="Genomic_DNA"/>
</dbReference>
<dbReference type="InterPro" id="IPR036188">
    <property type="entry name" value="FAD/NAD-bd_sf"/>
</dbReference>
<organism evidence="1 2">
    <name type="scientific">Streptomyces natalensis ATCC 27448</name>
    <dbReference type="NCBI Taxonomy" id="1240678"/>
    <lineage>
        <taxon>Bacteria</taxon>
        <taxon>Bacillati</taxon>
        <taxon>Actinomycetota</taxon>
        <taxon>Actinomycetes</taxon>
        <taxon>Kitasatosporales</taxon>
        <taxon>Streptomycetaceae</taxon>
        <taxon>Streptomyces</taxon>
    </lineage>
</organism>
<proteinExistence type="predicted"/>
<dbReference type="AlphaFoldDB" id="A0A0D7CSE7"/>
<sequence length="86" mass="8830">MAATALLRLCPGTNVTVIRSTELGTIMVGEGTFAGTPDQVGVDDNFLRYPGGAMGFAPDTVMASPGSGRSPTNCFCPRNSSRNCGS</sequence>
<gene>
    <name evidence="1" type="ORF">SNA_01085</name>
</gene>
<evidence type="ECO:0000313" key="2">
    <source>
        <dbReference type="Proteomes" id="UP000032458"/>
    </source>
</evidence>
<accession>A0A0D7CSE7</accession>
<dbReference type="Proteomes" id="UP000032458">
    <property type="component" value="Unassembled WGS sequence"/>
</dbReference>
<comment type="caution">
    <text evidence="1">The sequence shown here is derived from an EMBL/GenBank/DDBJ whole genome shotgun (WGS) entry which is preliminary data.</text>
</comment>
<keyword evidence="2" id="KW-1185">Reference proteome</keyword>
<evidence type="ECO:0000313" key="1">
    <source>
        <dbReference type="EMBL" id="KIZ19179.1"/>
    </source>
</evidence>
<dbReference type="Gene3D" id="3.50.50.60">
    <property type="entry name" value="FAD/NAD(P)-binding domain"/>
    <property type="match status" value="1"/>
</dbReference>
<dbReference type="PATRIC" id="fig|1240678.4.peg.234"/>
<protein>
    <submittedName>
        <fullName evidence="1">Uncharacterized protein</fullName>
    </submittedName>
</protein>